<dbReference type="Gene3D" id="3.40.50.720">
    <property type="entry name" value="NAD(P)-binding Rossmann-like Domain"/>
    <property type="match status" value="1"/>
</dbReference>
<dbReference type="InterPro" id="IPR036291">
    <property type="entry name" value="NAD(P)-bd_dom_sf"/>
</dbReference>
<comment type="caution">
    <text evidence="5">The sequence shown here is derived from an EMBL/GenBank/DDBJ whole genome shotgun (WGS) entry which is preliminary data.</text>
</comment>
<keyword evidence="3" id="KW-0560">Oxidoreductase</keyword>
<evidence type="ECO:0000256" key="2">
    <source>
        <dbReference type="ARBA" id="ARBA00022857"/>
    </source>
</evidence>
<keyword evidence="2" id="KW-0521">NADP</keyword>
<dbReference type="AlphaFoldDB" id="A0A9P4P549"/>
<evidence type="ECO:0000313" key="6">
    <source>
        <dbReference type="Proteomes" id="UP000800235"/>
    </source>
</evidence>
<dbReference type="Pfam" id="PF05368">
    <property type="entry name" value="NmrA"/>
    <property type="match status" value="1"/>
</dbReference>
<dbReference type="GO" id="GO:0016491">
    <property type="term" value="F:oxidoreductase activity"/>
    <property type="evidence" value="ECO:0007669"/>
    <property type="project" value="UniProtKB-KW"/>
</dbReference>
<sequence>MSSVVAVAGGSGGLGKAIVEAILGQGKQEVVILSRETGATSNVSFQTDENSARVVQVDYSDVSALQKVLQENGIDTVISTLNTMGDPTPELNLIEAADKSSVTKRLIPSVWGIPYTDEVVKTFPLGGIKQAVVSAVSRTSLEYSVWYIGYFTDYFVAPKIKSYMKIFNIVFDIQNDFAAIPGSGDVPVTFTYTFDVAQFVAASLALSKWQPETFLAGDKLTLNEMLAIAEEAKGTKFKVVYDSMEDLKVGKITELPSHAPMYPYFPKEQLQGFLASLGVLFASGFFDLKPARTINDDFTAIKPRSVRDLLTEAWKQG</sequence>
<dbReference type="InterPro" id="IPR008030">
    <property type="entry name" value="NmrA-like"/>
</dbReference>
<gene>
    <name evidence="5" type="ORF">EJ08DRAFT_622982</name>
</gene>
<protein>
    <submittedName>
        <fullName evidence="5">NAD(P)-binding protein</fullName>
    </submittedName>
</protein>
<dbReference type="Proteomes" id="UP000800235">
    <property type="component" value="Unassembled WGS sequence"/>
</dbReference>
<dbReference type="InterPro" id="IPR051609">
    <property type="entry name" value="NmrA/Isoflavone_reductase-like"/>
</dbReference>
<feature type="domain" description="NmrA-like" evidence="4">
    <location>
        <begin position="2"/>
        <end position="247"/>
    </location>
</feature>
<dbReference type="OrthoDB" id="10000533at2759"/>
<evidence type="ECO:0000259" key="4">
    <source>
        <dbReference type="Pfam" id="PF05368"/>
    </source>
</evidence>
<reference evidence="5" key="1">
    <citation type="journal article" date="2020" name="Stud. Mycol.">
        <title>101 Dothideomycetes genomes: a test case for predicting lifestyles and emergence of pathogens.</title>
        <authorList>
            <person name="Haridas S."/>
            <person name="Albert R."/>
            <person name="Binder M."/>
            <person name="Bloem J."/>
            <person name="Labutti K."/>
            <person name="Salamov A."/>
            <person name="Andreopoulos B."/>
            <person name="Baker S."/>
            <person name="Barry K."/>
            <person name="Bills G."/>
            <person name="Bluhm B."/>
            <person name="Cannon C."/>
            <person name="Castanera R."/>
            <person name="Culley D."/>
            <person name="Daum C."/>
            <person name="Ezra D."/>
            <person name="Gonzalez J."/>
            <person name="Henrissat B."/>
            <person name="Kuo A."/>
            <person name="Liang C."/>
            <person name="Lipzen A."/>
            <person name="Lutzoni F."/>
            <person name="Magnuson J."/>
            <person name="Mondo S."/>
            <person name="Nolan M."/>
            <person name="Ohm R."/>
            <person name="Pangilinan J."/>
            <person name="Park H.-J."/>
            <person name="Ramirez L."/>
            <person name="Alfaro M."/>
            <person name="Sun H."/>
            <person name="Tritt A."/>
            <person name="Yoshinaga Y."/>
            <person name="Zwiers L.-H."/>
            <person name="Turgeon B."/>
            <person name="Goodwin S."/>
            <person name="Spatafora J."/>
            <person name="Crous P."/>
            <person name="Grigoriev I."/>
        </authorList>
    </citation>
    <scope>NUCLEOTIDE SEQUENCE</scope>
    <source>
        <strain evidence="5">CBS 130266</strain>
    </source>
</reference>
<organism evidence="5 6">
    <name type="scientific">Tothia fuscella</name>
    <dbReference type="NCBI Taxonomy" id="1048955"/>
    <lineage>
        <taxon>Eukaryota</taxon>
        <taxon>Fungi</taxon>
        <taxon>Dikarya</taxon>
        <taxon>Ascomycota</taxon>
        <taxon>Pezizomycotina</taxon>
        <taxon>Dothideomycetes</taxon>
        <taxon>Pleosporomycetidae</taxon>
        <taxon>Venturiales</taxon>
        <taxon>Cylindrosympodiaceae</taxon>
        <taxon>Tothia</taxon>
    </lineage>
</organism>
<dbReference type="PANTHER" id="PTHR47706">
    <property type="entry name" value="NMRA-LIKE FAMILY PROTEIN"/>
    <property type="match status" value="1"/>
</dbReference>
<proteinExistence type="inferred from homology"/>
<accession>A0A9P4P549</accession>
<evidence type="ECO:0000256" key="1">
    <source>
        <dbReference type="ARBA" id="ARBA00005725"/>
    </source>
</evidence>
<dbReference type="SUPFAM" id="SSF51735">
    <property type="entry name" value="NAD(P)-binding Rossmann-fold domains"/>
    <property type="match status" value="1"/>
</dbReference>
<name>A0A9P4P549_9PEZI</name>
<keyword evidence="6" id="KW-1185">Reference proteome</keyword>
<dbReference type="PANTHER" id="PTHR47706:SF4">
    <property type="entry name" value="NMRA-LIKE DOMAIN-CONTAINING PROTEIN"/>
    <property type="match status" value="1"/>
</dbReference>
<dbReference type="Gene3D" id="3.90.25.10">
    <property type="entry name" value="UDP-galactose 4-epimerase, domain 1"/>
    <property type="match status" value="1"/>
</dbReference>
<evidence type="ECO:0000313" key="5">
    <source>
        <dbReference type="EMBL" id="KAF2436706.1"/>
    </source>
</evidence>
<evidence type="ECO:0000256" key="3">
    <source>
        <dbReference type="ARBA" id="ARBA00023002"/>
    </source>
</evidence>
<comment type="similarity">
    <text evidence="1">Belongs to the NmrA-type oxidoreductase family. Isoflavone reductase subfamily.</text>
</comment>
<dbReference type="EMBL" id="MU007009">
    <property type="protein sequence ID" value="KAF2436706.1"/>
    <property type="molecule type" value="Genomic_DNA"/>
</dbReference>